<evidence type="ECO:0000313" key="5">
    <source>
        <dbReference type="Proteomes" id="UP001189429"/>
    </source>
</evidence>
<evidence type="ECO:0000313" key="3">
    <source>
        <dbReference type="EMBL" id="CAK0903012.1"/>
    </source>
</evidence>
<reference evidence="3" key="1">
    <citation type="submission" date="2023-10" db="EMBL/GenBank/DDBJ databases">
        <authorList>
            <person name="Chen Y."/>
            <person name="Shah S."/>
            <person name="Dougan E. K."/>
            <person name="Thang M."/>
            <person name="Chan C."/>
        </authorList>
    </citation>
    <scope>NUCLEOTIDE SEQUENCE [LARGE SCALE GENOMIC DNA]</scope>
</reference>
<feature type="region of interest" description="Disordered" evidence="1">
    <location>
        <begin position="1"/>
        <end position="32"/>
    </location>
</feature>
<dbReference type="EMBL" id="CAUYUJ010020102">
    <property type="protein sequence ID" value="CAK0895884.1"/>
    <property type="molecule type" value="Genomic_DNA"/>
</dbReference>
<evidence type="ECO:0000313" key="2">
    <source>
        <dbReference type="EMBL" id="CAK0895884.1"/>
    </source>
</evidence>
<dbReference type="Proteomes" id="UP001189429">
    <property type="component" value="Unassembled WGS sequence"/>
</dbReference>
<organism evidence="3 5">
    <name type="scientific">Prorocentrum cordatum</name>
    <dbReference type="NCBI Taxonomy" id="2364126"/>
    <lineage>
        <taxon>Eukaryota</taxon>
        <taxon>Sar</taxon>
        <taxon>Alveolata</taxon>
        <taxon>Dinophyceae</taxon>
        <taxon>Prorocentrales</taxon>
        <taxon>Prorocentraceae</taxon>
        <taxon>Prorocentrum</taxon>
    </lineage>
</organism>
<protein>
    <submittedName>
        <fullName evidence="3">Uncharacterized protein</fullName>
    </submittedName>
</protein>
<name>A0ABN9XUB6_9DINO</name>
<keyword evidence="5" id="KW-1185">Reference proteome</keyword>
<feature type="compositionally biased region" description="Basic and acidic residues" evidence="1">
    <location>
        <begin position="1"/>
        <end position="16"/>
    </location>
</feature>
<dbReference type="EMBL" id="CAUYUJ010021155">
    <property type="protein sequence ID" value="CAK0903012.1"/>
    <property type="molecule type" value="Genomic_DNA"/>
</dbReference>
<gene>
    <name evidence="2" type="ORF">PCOR1329_LOCUS74486</name>
    <name evidence="3" type="ORF">PCOR1329_LOCUS79440</name>
    <name evidence="4" type="ORF">PCOR1329_LOCUS79442</name>
</gene>
<feature type="compositionally biased region" description="Basic residues" evidence="1">
    <location>
        <begin position="17"/>
        <end position="32"/>
    </location>
</feature>
<evidence type="ECO:0000256" key="1">
    <source>
        <dbReference type="SAM" id="MobiDB-lite"/>
    </source>
</evidence>
<evidence type="ECO:0000313" key="4">
    <source>
        <dbReference type="EMBL" id="CAK0903014.1"/>
    </source>
</evidence>
<proteinExistence type="predicted"/>
<dbReference type="EMBL" id="CAUYUJ010021155">
    <property type="protein sequence ID" value="CAK0903014.1"/>
    <property type="molecule type" value="Genomic_DNA"/>
</dbReference>
<comment type="caution">
    <text evidence="3">The sequence shown here is derived from an EMBL/GenBank/DDBJ whole genome shotgun (WGS) entry which is preliminary data.</text>
</comment>
<accession>A0ABN9XUB6</accession>
<sequence>MMRPSNERECWRLKEERKRRHAPNKRKERKGKTMIASADASFPLSFLYKSVSVALMATIPLQAIQTELLCKEKMKLFCLDLILQRNDPCDPMVLIMMKSSTSGWRYSAALHSGS</sequence>